<organism evidence="1 2">
    <name type="scientific">Ferviditalea candida</name>
    <dbReference type="NCBI Taxonomy" id="3108399"/>
    <lineage>
        <taxon>Bacteria</taxon>
        <taxon>Bacillati</taxon>
        <taxon>Bacillota</taxon>
        <taxon>Bacilli</taxon>
        <taxon>Bacillales</taxon>
        <taxon>Paenibacillaceae</taxon>
        <taxon>Ferviditalea</taxon>
    </lineage>
</organism>
<name>A0ABU5ZHP2_9BACL</name>
<proteinExistence type="predicted"/>
<protein>
    <submittedName>
        <fullName evidence="1">Uncharacterized protein</fullName>
    </submittedName>
</protein>
<evidence type="ECO:0000313" key="2">
    <source>
        <dbReference type="Proteomes" id="UP001310386"/>
    </source>
</evidence>
<sequence>MGREASEKPAYEILAIITLKEKRVMGGKQLSLLAENEEEQKAMTQDIAKAMKADVVQMKNGDYLVVRV</sequence>
<comment type="caution">
    <text evidence="1">The sequence shown here is derived from an EMBL/GenBank/DDBJ whole genome shotgun (WGS) entry which is preliminary data.</text>
</comment>
<accession>A0ABU5ZHP2</accession>
<evidence type="ECO:0000313" key="1">
    <source>
        <dbReference type="EMBL" id="MEB3101733.1"/>
    </source>
</evidence>
<dbReference type="RefSeq" id="WP_371753854.1">
    <property type="nucleotide sequence ID" value="NZ_JAYJLD010000010.1"/>
</dbReference>
<keyword evidence="2" id="KW-1185">Reference proteome</keyword>
<dbReference type="Proteomes" id="UP001310386">
    <property type="component" value="Unassembled WGS sequence"/>
</dbReference>
<reference evidence="1" key="1">
    <citation type="submission" date="2023-12" db="EMBL/GenBank/DDBJ databases">
        <title>Fervidustalea candida gen. nov., sp. nov., a novel member of the family Paenibacillaceae isolated from a geothermal area.</title>
        <authorList>
            <person name="Li W.-J."/>
            <person name="Jiao J.-Y."/>
            <person name="Chen Y."/>
        </authorList>
    </citation>
    <scope>NUCLEOTIDE SEQUENCE</scope>
    <source>
        <strain evidence="1">SYSU GA230002</strain>
    </source>
</reference>
<dbReference type="EMBL" id="JAYJLD010000010">
    <property type="protein sequence ID" value="MEB3101733.1"/>
    <property type="molecule type" value="Genomic_DNA"/>
</dbReference>
<dbReference type="Pfam" id="PF21835">
    <property type="entry name" value="YIEGIA_cap"/>
    <property type="match status" value="1"/>
</dbReference>
<gene>
    <name evidence="1" type="ORF">VF724_08665</name>
</gene>
<dbReference type="InterPro" id="IPR054055">
    <property type="entry name" value="YpzH"/>
</dbReference>